<accession>A0A940DK51</accession>
<dbReference type="InterPro" id="IPR018193">
    <property type="entry name" value="Glyc_kinase_flavodox-like_fold"/>
</dbReference>
<sequence>MKNYRKIVVASDSFKGSLSSMQVAEAVEEAVADILPQCEVVKLPMADGGEGTLRTLVYASRGKMIECTVHDPLMRPIKAEYGVIGDRAIIEMAAASGLATLTPEERDPLITTSYGTGEMIRHATERGLRNILVTIGGSATSDAGLGAMQALGLKIYDTEGRLMPDGFAGKDMIRTARFDTTKLRETISGTAVTAACDVNNPFYGENGAAYVYAPQKGATEEAVDALDHGLRHIASIVSRDFGTEIGQLPGAGAAGGMGGALHVFLSVKMVRGVELVMEQVGFRGHAADADLIITGEGRVDRQSSMGKVISGIISATDRPVLVLGGRVDGDGHMGEDGRITVIEVTPRSMPDVIAMRRDVAQENIAKAVRSFLT</sequence>
<dbReference type="InterPro" id="IPR036129">
    <property type="entry name" value="Glycerate_kinase_sf"/>
</dbReference>
<dbReference type="PANTHER" id="PTHR21599:SF0">
    <property type="entry name" value="GLYCERATE KINASE"/>
    <property type="match status" value="1"/>
</dbReference>
<name>A0A940DK51_9BACT</name>
<dbReference type="GO" id="GO:0008887">
    <property type="term" value="F:glycerate kinase activity"/>
    <property type="evidence" value="ECO:0007669"/>
    <property type="project" value="UniProtKB-UniRule"/>
</dbReference>
<evidence type="ECO:0000313" key="5">
    <source>
        <dbReference type="EMBL" id="MBO8440404.1"/>
    </source>
</evidence>
<dbReference type="Pfam" id="PF02595">
    <property type="entry name" value="Gly_kinase"/>
    <property type="match status" value="1"/>
</dbReference>
<dbReference type="InterPro" id="IPR018197">
    <property type="entry name" value="Glycerate_kinase_RE-like"/>
</dbReference>
<dbReference type="Gene3D" id="3.90.1510.10">
    <property type="entry name" value="Glycerate kinase, domain 2"/>
    <property type="match status" value="1"/>
</dbReference>
<proteinExistence type="inferred from homology"/>
<dbReference type="AlphaFoldDB" id="A0A940DK51"/>
<dbReference type="PANTHER" id="PTHR21599">
    <property type="entry name" value="GLYCERATE KINASE"/>
    <property type="match status" value="1"/>
</dbReference>
<reference evidence="5" key="1">
    <citation type="submission" date="2020-10" db="EMBL/GenBank/DDBJ databases">
        <authorList>
            <person name="Gilroy R."/>
        </authorList>
    </citation>
    <scope>NUCLEOTIDE SEQUENCE</scope>
    <source>
        <strain evidence="5">3924</strain>
    </source>
</reference>
<dbReference type="EMBL" id="JADIMV010000123">
    <property type="protein sequence ID" value="MBO8440404.1"/>
    <property type="molecule type" value="Genomic_DNA"/>
</dbReference>
<gene>
    <name evidence="5" type="ORF">IAC51_07125</name>
</gene>
<comment type="similarity">
    <text evidence="1 4">Belongs to the glycerate kinase type-1 family.</text>
</comment>
<protein>
    <submittedName>
        <fullName evidence="5">Glycerate kinase</fullName>
    </submittedName>
</protein>
<keyword evidence="2 4" id="KW-0808">Transferase</keyword>
<evidence type="ECO:0000256" key="2">
    <source>
        <dbReference type="ARBA" id="ARBA00022679"/>
    </source>
</evidence>
<keyword evidence="3 4" id="KW-0418">Kinase</keyword>
<reference evidence="5" key="2">
    <citation type="journal article" date="2021" name="PeerJ">
        <title>Extensive microbial diversity within the chicken gut microbiome revealed by metagenomics and culture.</title>
        <authorList>
            <person name="Gilroy R."/>
            <person name="Ravi A."/>
            <person name="Getino M."/>
            <person name="Pursley I."/>
            <person name="Horton D.L."/>
            <person name="Alikhan N.F."/>
            <person name="Baker D."/>
            <person name="Gharbi K."/>
            <person name="Hall N."/>
            <person name="Watson M."/>
            <person name="Adriaenssens E.M."/>
            <person name="Foster-Nyarko E."/>
            <person name="Jarju S."/>
            <person name="Secka A."/>
            <person name="Antonio M."/>
            <person name="Oren A."/>
            <person name="Chaudhuri R.R."/>
            <person name="La Ragione R."/>
            <person name="Hildebrand F."/>
            <person name="Pallen M.J."/>
        </authorList>
    </citation>
    <scope>NUCLEOTIDE SEQUENCE</scope>
    <source>
        <strain evidence="5">3924</strain>
    </source>
</reference>
<dbReference type="PIRSF" id="PIRSF006078">
    <property type="entry name" value="GlxK"/>
    <property type="match status" value="1"/>
</dbReference>
<dbReference type="Proteomes" id="UP000712007">
    <property type="component" value="Unassembled WGS sequence"/>
</dbReference>
<dbReference type="NCBIfam" id="TIGR00045">
    <property type="entry name" value="glycerate kinase"/>
    <property type="match status" value="1"/>
</dbReference>
<dbReference type="SUPFAM" id="SSF110738">
    <property type="entry name" value="Glycerate kinase I"/>
    <property type="match status" value="1"/>
</dbReference>
<evidence type="ECO:0000256" key="3">
    <source>
        <dbReference type="ARBA" id="ARBA00022777"/>
    </source>
</evidence>
<organism evidence="5 6">
    <name type="scientific">Candidatus Aphodosoma intestinipullorum</name>
    <dbReference type="NCBI Taxonomy" id="2840674"/>
    <lineage>
        <taxon>Bacteria</taxon>
        <taxon>Pseudomonadati</taxon>
        <taxon>Bacteroidota</taxon>
        <taxon>Bacteroidia</taxon>
        <taxon>Bacteroidales</taxon>
        <taxon>Candidatus Aphodosoma</taxon>
    </lineage>
</organism>
<dbReference type="GO" id="GO:0031388">
    <property type="term" value="P:organic acid phosphorylation"/>
    <property type="evidence" value="ECO:0007669"/>
    <property type="project" value="UniProtKB-UniRule"/>
</dbReference>
<evidence type="ECO:0000313" key="6">
    <source>
        <dbReference type="Proteomes" id="UP000712007"/>
    </source>
</evidence>
<comment type="caution">
    <text evidence="5">The sequence shown here is derived from an EMBL/GenBank/DDBJ whole genome shotgun (WGS) entry which is preliminary data.</text>
</comment>
<dbReference type="InterPro" id="IPR004381">
    <property type="entry name" value="Glycerate_kinase"/>
</dbReference>
<evidence type="ECO:0000256" key="1">
    <source>
        <dbReference type="ARBA" id="ARBA00006284"/>
    </source>
</evidence>
<evidence type="ECO:0000256" key="4">
    <source>
        <dbReference type="PIRNR" id="PIRNR006078"/>
    </source>
</evidence>
<dbReference type="Gene3D" id="3.40.50.10350">
    <property type="entry name" value="Glycerate kinase, domain 1"/>
    <property type="match status" value="1"/>
</dbReference>